<feature type="signal peptide" evidence="2">
    <location>
        <begin position="1"/>
        <end position="32"/>
    </location>
</feature>
<evidence type="ECO:0000256" key="1">
    <source>
        <dbReference type="SAM" id="MobiDB-lite"/>
    </source>
</evidence>
<dbReference type="EMBL" id="JAUIRO010000006">
    <property type="protein sequence ID" value="KAK0709916.1"/>
    <property type="molecule type" value="Genomic_DNA"/>
</dbReference>
<dbReference type="GO" id="GO:0003824">
    <property type="term" value="F:catalytic activity"/>
    <property type="evidence" value="ECO:0007669"/>
    <property type="project" value="InterPro"/>
</dbReference>
<evidence type="ECO:0000259" key="4">
    <source>
        <dbReference type="Pfam" id="PF22893"/>
    </source>
</evidence>
<dbReference type="PANTHER" id="PTHR46082">
    <property type="entry name" value="ATP/GTP-BINDING PROTEIN-RELATED"/>
    <property type="match status" value="1"/>
</dbReference>
<evidence type="ECO:0000259" key="3">
    <source>
        <dbReference type="Pfam" id="PF01048"/>
    </source>
</evidence>
<dbReference type="Gene3D" id="3.40.50.1580">
    <property type="entry name" value="Nucleoside phosphorylase domain"/>
    <property type="match status" value="1"/>
</dbReference>
<feature type="chain" id="PRO_5041330684" evidence="2">
    <location>
        <begin position="33"/>
        <end position="620"/>
    </location>
</feature>
<dbReference type="Proteomes" id="UP001172101">
    <property type="component" value="Unassembled WGS sequence"/>
</dbReference>
<dbReference type="RefSeq" id="XP_060293220.1">
    <property type="nucleotide sequence ID" value="XM_060440331.1"/>
</dbReference>
<gene>
    <name evidence="5" type="ORF">B0T26DRAFT_679266</name>
</gene>
<feature type="domain" description="Nucleoside phosphorylase" evidence="3">
    <location>
        <begin position="79"/>
        <end position="364"/>
    </location>
</feature>
<feature type="domain" description="Ubiquitin-like" evidence="4">
    <location>
        <begin position="422"/>
        <end position="501"/>
    </location>
</feature>
<evidence type="ECO:0000313" key="5">
    <source>
        <dbReference type="EMBL" id="KAK0709916.1"/>
    </source>
</evidence>
<comment type="caution">
    <text evidence="5">The sequence shown here is derived from an EMBL/GenBank/DDBJ whole genome shotgun (WGS) entry which is preliminary data.</text>
</comment>
<dbReference type="InterPro" id="IPR000845">
    <property type="entry name" value="Nucleoside_phosphorylase_d"/>
</dbReference>
<keyword evidence="6" id="KW-1185">Reference proteome</keyword>
<dbReference type="GO" id="GO:0009116">
    <property type="term" value="P:nucleoside metabolic process"/>
    <property type="evidence" value="ECO:0007669"/>
    <property type="project" value="InterPro"/>
</dbReference>
<evidence type="ECO:0000313" key="6">
    <source>
        <dbReference type="Proteomes" id="UP001172101"/>
    </source>
</evidence>
<dbReference type="GeneID" id="85323601"/>
<feature type="compositionally biased region" description="Basic and acidic residues" evidence="1">
    <location>
        <begin position="540"/>
        <end position="551"/>
    </location>
</feature>
<proteinExistence type="predicted"/>
<dbReference type="InterPro" id="IPR035994">
    <property type="entry name" value="Nucleoside_phosphorylase_sf"/>
</dbReference>
<dbReference type="SUPFAM" id="SSF53167">
    <property type="entry name" value="Purine and uridine phosphorylases"/>
    <property type="match status" value="1"/>
</dbReference>
<dbReference type="InterPro" id="IPR054464">
    <property type="entry name" value="ULD_fung"/>
</dbReference>
<accession>A0AA40A600</accession>
<dbReference type="Pfam" id="PF22893">
    <property type="entry name" value="ULD_2"/>
    <property type="match status" value="1"/>
</dbReference>
<keyword evidence="2" id="KW-0732">Signal</keyword>
<organism evidence="5 6">
    <name type="scientific">Lasiosphaeria miniovina</name>
    <dbReference type="NCBI Taxonomy" id="1954250"/>
    <lineage>
        <taxon>Eukaryota</taxon>
        <taxon>Fungi</taxon>
        <taxon>Dikarya</taxon>
        <taxon>Ascomycota</taxon>
        <taxon>Pezizomycotina</taxon>
        <taxon>Sordariomycetes</taxon>
        <taxon>Sordariomycetidae</taxon>
        <taxon>Sordariales</taxon>
        <taxon>Lasiosphaeriaceae</taxon>
        <taxon>Lasiosphaeria</taxon>
    </lineage>
</organism>
<name>A0AA40A600_9PEZI</name>
<dbReference type="InterPro" id="IPR053137">
    <property type="entry name" value="NLR-like"/>
</dbReference>
<dbReference type="PANTHER" id="PTHR46082:SF6">
    <property type="entry name" value="AAA+ ATPASE DOMAIN-CONTAINING PROTEIN-RELATED"/>
    <property type="match status" value="1"/>
</dbReference>
<protein>
    <submittedName>
        <fullName evidence="5">Nucleoside phosphorylase domain-containing protein</fullName>
    </submittedName>
</protein>
<dbReference type="AlphaFoldDB" id="A0AA40A600"/>
<feature type="region of interest" description="Disordered" evidence="1">
    <location>
        <begin position="525"/>
        <end position="564"/>
    </location>
</feature>
<sequence>MANARLWGLSTTRLCLRILTLTGSSIPRCVDAHDDDPAADVAHFDPPLTLQFPAAMPTPPFRRGNSAKERPAGRHGFEIAIFCALPLESSALSYLFDEFFDDGDGDPYQKVEGDLNHYTTGRIGRHNVVLVLLPGMGKALAASAAASLRASYPNVRVALVVGICGGVPGPLGNGDDIFLGDVVISNSIVQYDLGSQYPNGVFARKKKPAKYKYPGTDEDELFRADYRHRHRFSPCCNQETTCDKAIDASCDKLGCEDRCLVDRDGLAEKRRLEEENPAKAQEPAIYIGPVASGDTVMKSGEDRDRIAREEGILAFEMEGAGVWDEIPCIVVKSVCDYADSHKRKQWQEFAAAAAASAAKALLEALVVADRKDGLVSRREMLAVLELFRRQGRIPLGDSSHDFGELVQFAIPNRPVSEVQFHSVLVIDARGRLLPFHLETINSKELFVHILRARFKDLGHTKIDRGEWSLEGTQTGEILDLDKPWQTVVKHKQVIRMSMDFRRRNVPTTDSVCGLTYCRIEETQEIEVRDEAPNSAPTAAEPRHDRPPELPRPRPPIQVPADQDIRHYKQVRIIDTSFRIQEADGSEVSASRATFSTHHLNDTRLLASELAKRYGLPEEDL</sequence>
<dbReference type="Pfam" id="PF01048">
    <property type="entry name" value="PNP_UDP_1"/>
    <property type="match status" value="1"/>
</dbReference>
<evidence type="ECO:0000256" key="2">
    <source>
        <dbReference type="SAM" id="SignalP"/>
    </source>
</evidence>
<reference evidence="5" key="1">
    <citation type="submission" date="2023-06" db="EMBL/GenBank/DDBJ databases">
        <title>Genome-scale phylogeny and comparative genomics of the fungal order Sordariales.</title>
        <authorList>
            <consortium name="Lawrence Berkeley National Laboratory"/>
            <person name="Hensen N."/>
            <person name="Bonometti L."/>
            <person name="Westerberg I."/>
            <person name="Brannstrom I.O."/>
            <person name="Guillou S."/>
            <person name="Cros-Aarteil S."/>
            <person name="Calhoun S."/>
            <person name="Haridas S."/>
            <person name="Kuo A."/>
            <person name="Mondo S."/>
            <person name="Pangilinan J."/>
            <person name="Riley R."/>
            <person name="LaButti K."/>
            <person name="Andreopoulos B."/>
            <person name="Lipzen A."/>
            <person name="Chen C."/>
            <person name="Yanf M."/>
            <person name="Daum C."/>
            <person name="Ng V."/>
            <person name="Clum A."/>
            <person name="Steindorff A."/>
            <person name="Ohm R."/>
            <person name="Martin F."/>
            <person name="Silar P."/>
            <person name="Natvig D."/>
            <person name="Lalanne C."/>
            <person name="Gautier V."/>
            <person name="Ament-velasquez S.L."/>
            <person name="Kruys A."/>
            <person name="Hutchinson M.I."/>
            <person name="Powell A.J."/>
            <person name="Barry K."/>
            <person name="Miller A.N."/>
            <person name="Grigoriev I.V."/>
            <person name="Debuchy R."/>
            <person name="Gladieux P."/>
            <person name="Thoren M.H."/>
            <person name="Johannesson H."/>
        </authorList>
    </citation>
    <scope>NUCLEOTIDE SEQUENCE</scope>
    <source>
        <strain evidence="5">SMH2392-1A</strain>
    </source>
</reference>